<dbReference type="SMART" id="SM00220">
    <property type="entry name" value="S_TKc"/>
    <property type="match status" value="1"/>
</dbReference>
<dbReference type="SUPFAM" id="SSF50998">
    <property type="entry name" value="Quinoprotein alcohol dehydrogenase-like"/>
    <property type="match status" value="1"/>
</dbReference>
<dbReference type="InterPro" id="IPR050660">
    <property type="entry name" value="NEK_Ser/Thr_kinase"/>
</dbReference>
<dbReference type="CDD" id="cd14014">
    <property type="entry name" value="STKc_PknB_like"/>
    <property type="match status" value="1"/>
</dbReference>
<organism evidence="11 12">
    <name type="scientific">Streptomyces tubbatahanensis</name>
    <dbReference type="NCBI Taxonomy" id="2923272"/>
    <lineage>
        <taxon>Bacteria</taxon>
        <taxon>Bacillati</taxon>
        <taxon>Actinomycetota</taxon>
        <taxon>Actinomycetes</taxon>
        <taxon>Kitasatosporales</taxon>
        <taxon>Streptomycetaceae</taxon>
        <taxon>Streptomyces</taxon>
    </lineage>
</organism>
<dbReference type="GO" id="GO:0016301">
    <property type="term" value="F:kinase activity"/>
    <property type="evidence" value="ECO:0007669"/>
    <property type="project" value="UniProtKB-KW"/>
</dbReference>
<evidence type="ECO:0000313" key="11">
    <source>
        <dbReference type="EMBL" id="UNS96029.1"/>
    </source>
</evidence>
<dbReference type="EMBL" id="CP093846">
    <property type="protein sequence ID" value="UNS96029.1"/>
    <property type="molecule type" value="Genomic_DNA"/>
</dbReference>
<dbReference type="InterPro" id="IPR015943">
    <property type="entry name" value="WD40/YVTN_repeat-like_dom_sf"/>
</dbReference>
<dbReference type="Gene3D" id="2.130.10.10">
    <property type="entry name" value="YVTN repeat-like/Quinoprotein amine dehydrogenase"/>
    <property type="match status" value="2"/>
</dbReference>
<evidence type="ECO:0000313" key="12">
    <source>
        <dbReference type="Proteomes" id="UP001202244"/>
    </source>
</evidence>
<dbReference type="PROSITE" id="PS00678">
    <property type="entry name" value="WD_REPEATS_1"/>
    <property type="match status" value="1"/>
</dbReference>
<keyword evidence="7" id="KW-0067">ATP-binding</keyword>
<dbReference type="InterPro" id="IPR019775">
    <property type="entry name" value="WD40_repeat_CS"/>
</dbReference>
<dbReference type="InterPro" id="IPR011009">
    <property type="entry name" value="Kinase-like_dom_sf"/>
</dbReference>
<dbReference type="PANTHER" id="PTHR43671">
    <property type="entry name" value="SERINE/THREONINE-PROTEIN KINASE NEK"/>
    <property type="match status" value="1"/>
</dbReference>
<dbReference type="EC" id="2.7.11.1" evidence="1"/>
<dbReference type="SUPFAM" id="SSF50969">
    <property type="entry name" value="YVTN repeat-like/Quinoprotein amine dehydrogenase"/>
    <property type="match status" value="1"/>
</dbReference>
<evidence type="ECO:0000256" key="2">
    <source>
        <dbReference type="ARBA" id="ARBA00022574"/>
    </source>
</evidence>
<dbReference type="PANTHER" id="PTHR43671:SF13">
    <property type="entry name" value="SERINE_THREONINE-PROTEIN KINASE NEK2"/>
    <property type="match status" value="1"/>
</dbReference>
<proteinExistence type="predicted"/>
<dbReference type="Gene3D" id="2.120.10.30">
    <property type="entry name" value="TolB, C-terminal domain"/>
    <property type="match status" value="1"/>
</dbReference>
<sequence length="1238" mass="131999">MPPTEEGRASRELLASDAPQRIGPYWLASLLGAGGQGVVYEAYDSAGERCVVKVLRAEGAAQDFAKDRFRKEVEAAQQVASFCTARVLAADPQADPPYIVSEFINGPDLQAAVRRDGPLGGDELVRLATGIATALAAIHAASVVHRDLKPANVLLGPDGPRVIDFGIARTQEMSLTETGKVMGTPGYMAPEVLRGARADEKSDVFAWGAVVLFAASGQAPFHGEHLGEIVVRVTELEPDLTPVPERLRSLVGAALSKDPAYRPGSSDLLLGLLAGGAREAPATDLLSQGARAAALPYPFGHAPALLPDWGEMAEHAFRGLEPAAQEAAEEVLLRLVVPGEAPDGSQDGVRTASRQELLAGRPAAESAAVQQALDALTAQSVLIREPDGSVRPASAALHRAWPRLAAWTAEHRTVLRVLRRTGEAARAWDEDGRDLDHLQQGKVLRAALDQAATAHTALRPNRLEREYLAAARAHESRRHRQRRRLRGGIAVLLVMALAASIAAWRFQRANDEQRARATSRDVASVAEGMRGSDPELAALLSIAAWRVSPSDEARAGLYQSAWQREKARFKDPTEEPSGFESGIARTLSRNGRVLVSQTTGTLDDTMGRFDVRTKKRLPLRTGGVPVEEFAVVAADGRYAATSDGTVRDLETGERTGKPLASGQSVVALATGGARMLVRTEESELSVIDTRTGRTLRTVPDEYAALTENGRHLFSCRTGHRPVLYDLTHGSSTELRARDAEVCGDATSVSSSVDGGKLATLSNGELSTWNTRTGKLLSTTTLESDDASGEPPADGALTMSADGRTVATMADGSIVVARGTDLDHPLLTHKAHTPGESAVSMPTAGLLAIDSRARELHYVDGASVHTLDLRALDLPREKAWSTISHYGPEAESLVTAHTVKGASRLRTWAVRGTAEREKQPDAPAPTRPLHDFPARARAPLGTSHGEGQLPSTLSPDGTTLAYPYDEVPSGSSFKVVIQDLRDGKPEHRLVDLGGPKRGSAEALAFSSDGRTLAVSRTAGEGRSAWSIDIIDVPAGKKTRTVKGTGGHWLALGGTGDDLVLVTSSGDRVDPRTGKTHPRALGTAEVTGVAFSPDGQTLAVSEPDGIALWNHDATQRSGRLPGPDEVSDGQATRLRFSPDGRSLAGVVEDKRVQLWDVPSRRKLGGLLPGAEAELLDVAFDERGALHLAGDRVRSHTMSLDPDELADAICRRVHRPKNLTRAEWKQNVPGVPYREVCDGDE</sequence>
<evidence type="ECO:0000256" key="5">
    <source>
        <dbReference type="ARBA" id="ARBA00022741"/>
    </source>
</evidence>
<keyword evidence="5" id="KW-0547">Nucleotide-binding</keyword>
<protein>
    <recommendedName>
        <fullName evidence="1">non-specific serine/threonine protein kinase</fullName>
        <ecNumber evidence="1">2.7.11.1</ecNumber>
    </recommendedName>
</protein>
<dbReference type="InterPro" id="IPR000719">
    <property type="entry name" value="Prot_kinase_dom"/>
</dbReference>
<dbReference type="Pfam" id="PF00069">
    <property type="entry name" value="Pkinase"/>
    <property type="match status" value="1"/>
</dbReference>
<feature type="domain" description="Protein kinase" evidence="10">
    <location>
        <begin position="25"/>
        <end position="273"/>
    </location>
</feature>
<dbReference type="InterPro" id="IPR011044">
    <property type="entry name" value="Quino_amine_DH_bsu"/>
</dbReference>
<dbReference type="PROSITE" id="PS50011">
    <property type="entry name" value="PROTEIN_KINASE_DOM"/>
    <property type="match status" value="1"/>
</dbReference>
<evidence type="ECO:0000256" key="4">
    <source>
        <dbReference type="ARBA" id="ARBA00022737"/>
    </source>
</evidence>
<keyword evidence="6 11" id="KW-0418">Kinase</keyword>
<keyword evidence="3" id="KW-0808">Transferase</keyword>
<dbReference type="SUPFAM" id="SSF56112">
    <property type="entry name" value="Protein kinase-like (PK-like)"/>
    <property type="match status" value="1"/>
</dbReference>
<dbReference type="InterPro" id="IPR001680">
    <property type="entry name" value="WD40_rpt"/>
</dbReference>
<dbReference type="InterPro" id="IPR049052">
    <property type="entry name" value="nSTAND1"/>
</dbReference>
<keyword evidence="12" id="KW-1185">Reference proteome</keyword>
<dbReference type="InterPro" id="IPR011042">
    <property type="entry name" value="6-blade_b-propeller_TolB-like"/>
</dbReference>
<dbReference type="PROSITE" id="PS00108">
    <property type="entry name" value="PROTEIN_KINASE_ST"/>
    <property type="match status" value="1"/>
</dbReference>
<dbReference type="Proteomes" id="UP001202244">
    <property type="component" value="Chromosome"/>
</dbReference>
<dbReference type="InterPro" id="IPR008271">
    <property type="entry name" value="Ser/Thr_kinase_AS"/>
</dbReference>
<dbReference type="Gene3D" id="3.30.200.20">
    <property type="entry name" value="Phosphorylase Kinase, domain 1"/>
    <property type="match status" value="1"/>
</dbReference>
<evidence type="ECO:0000256" key="8">
    <source>
        <dbReference type="PROSITE-ProRule" id="PRU00221"/>
    </source>
</evidence>
<evidence type="ECO:0000259" key="10">
    <source>
        <dbReference type="PROSITE" id="PS50011"/>
    </source>
</evidence>
<dbReference type="Pfam" id="PF20703">
    <property type="entry name" value="nSTAND1"/>
    <property type="match status" value="1"/>
</dbReference>
<dbReference type="Gene3D" id="1.10.510.10">
    <property type="entry name" value="Transferase(Phosphotransferase) domain 1"/>
    <property type="match status" value="1"/>
</dbReference>
<gene>
    <name evidence="11" type="ORF">MMF93_05605</name>
</gene>
<name>A0ABY3XNN7_9ACTN</name>
<dbReference type="InterPro" id="IPR011047">
    <property type="entry name" value="Quinoprotein_ADH-like_sf"/>
</dbReference>
<evidence type="ECO:0000256" key="6">
    <source>
        <dbReference type="ARBA" id="ARBA00022777"/>
    </source>
</evidence>
<evidence type="ECO:0000256" key="1">
    <source>
        <dbReference type="ARBA" id="ARBA00012513"/>
    </source>
</evidence>
<evidence type="ECO:0000256" key="3">
    <source>
        <dbReference type="ARBA" id="ARBA00022679"/>
    </source>
</evidence>
<evidence type="ECO:0000256" key="9">
    <source>
        <dbReference type="SAM" id="MobiDB-lite"/>
    </source>
</evidence>
<keyword evidence="4" id="KW-0677">Repeat</keyword>
<dbReference type="SMART" id="SM00320">
    <property type="entry name" value="WD40"/>
    <property type="match status" value="2"/>
</dbReference>
<feature type="region of interest" description="Disordered" evidence="9">
    <location>
        <begin position="911"/>
        <end position="931"/>
    </location>
</feature>
<dbReference type="PROSITE" id="PS50082">
    <property type="entry name" value="WD_REPEATS_2"/>
    <property type="match status" value="1"/>
</dbReference>
<feature type="repeat" description="WD" evidence="8">
    <location>
        <begin position="1132"/>
        <end position="1163"/>
    </location>
</feature>
<reference evidence="11 12" key="1">
    <citation type="journal article" date="2023" name="Microbiol. Spectr.">
        <title>Synergy between Genome Mining, Metabolomics, and Bioinformatics Uncovers Antibacterial Chlorinated Carbazole Alkaloids and Their Biosynthetic Gene Cluster from Streptomyces tubbatahanensis sp. nov., a Novel Actinomycete Isolated from Sulu Sea, Philippines.</title>
        <authorList>
            <person name="Tenebro C.P."/>
            <person name="Trono D.J.V.L."/>
            <person name="Balida L.A.P."/>
            <person name="Bayog L.K.A."/>
            <person name="Bruna J.R."/>
            <person name="Sabido E.M."/>
            <person name="Caspe D.P.C."/>
            <person name="de Los Santos E.L.C."/>
            <person name="Saludes J.P."/>
            <person name="Dalisay D.S."/>
        </authorList>
    </citation>
    <scope>NUCLEOTIDE SEQUENCE [LARGE SCALE GENOMIC DNA]</scope>
    <source>
        <strain evidence="11 12">DSD3025</strain>
    </source>
</reference>
<keyword evidence="2 8" id="KW-0853">WD repeat</keyword>
<accession>A0ABY3XNN7</accession>
<evidence type="ECO:0000256" key="7">
    <source>
        <dbReference type="ARBA" id="ARBA00022840"/>
    </source>
</evidence>
<dbReference type="RefSeq" id="WP_242749948.1">
    <property type="nucleotide sequence ID" value="NZ_CP093846.1"/>
</dbReference>